<feature type="domain" description="Phasin" evidence="1">
    <location>
        <begin position="28"/>
        <end position="119"/>
    </location>
</feature>
<organism evidence="2 3">
    <name type="scientific">Roseibium hamelinense</name>
    <dbReference type="NCBI Taxonomy" id="150831"/>
    <lineage>
        <taxon>Bacteria</taxon>
        <taxon>Pseudomonadati</taxon>
        <taxon>Pseudomonadota</taxon>
        <taxon>Alphaproteobacteria</taxon>
        <taxon>Hyphomicrobiales</taxon>
        <taxon>Stappiaceae</taxon>
        <taxon>Roseibium</taxon>
    </lineage>
</organism>
<dbReference type="Pfam" id="PF09361">
    <property type="entry name" value="Phasin_2"/>
    <property type="match status" value="1"/>
</dbReference>
<dbReference type="Proteomes" id="UP000320593">
    <property type="component" value="Unassembled WGS sequence"/>
</dbReference>
<keyword evidence="3" id="KW-1185">Reference proteome</keyword>
<dbReference type="EMBL" id="VLLF01000011">
    <property type="protein sequence ID" value="TWI80837.1"/>
    <property type="molecule type" value="Genomic_DNA"/>
</dbReference>
<dbReference type="InterPro" id="IPR018968">
    <property type="entry name" value="Phasin"/>
</dbReference>
<comment type="caution">
    <text evidence="2">The sequence shown here is derived from an EMBL/GenBank/DDBJ whole genome shotgun (WGS) entry which is preliminary data.</text>
</comment>
<protein>
    <submittedName>
        <fullName evidence="2">Phasin protein</fullName>
    </submittedName>
</protein>
<name>A0A562SHP2_9HYPH</name>
<evidence type="ECO:0000259" key="1">
    <source>
        <dbReference type="Pfam" id="PF09361"/>
    </source>
</evidence>
<accession>A0A562SHP2</accession>
<proteinExistence type="predicted"/>
<sequence length="129" mass="13758">MTKTSEKITKAIVENTEEAATRGDELRQAAAGVASAVSAGSKAYAVGVGEIGRTIFRFGKETLDEAMQHGKASLNAKSMREMAELQVSFAQHRIETSAAHAQEVVELARAKSEDVIEPIVDLVKSKKAA</sequence>
<evidence type="ECO:0000313" key="2">
    <source>
        <dbReference type="EMBL" id="TWI80837.1"/>
    </source>
</evidence>
<dbReference type="RefSeq" id="WP_170230765.1">
    <property type="nucleotide sequence ID" value="NZ_SMLY01000077.1"/>
</dbReference>
<reference evidence="2 3" key="1">
    <citation type="submission" date="2019-07" db="EMBL/GenBank/DDBJ databases">
        <title>Genomic Encyclopedia of Archaeal and Bacterial Type Strains, Phase II (KMG-II): from individual species to whole genera.</title>
        <authorList>
            <person name="Goeker M."/>
        </authorList>
    </citation>
    <scope>NUCLEOTIDE SEQUENCE [LARGE SCALE GENOMIC DNA]</scope>
    <source>
        <strain evidence="2 3">ATCC BAA-252</strain>
    </source>
</reference>
<evidence type="ECO:0000313" key="3">
    <source>
        <dbReference type="Proteomes" id="UP000320593"/>
    </source>
</evidence>
<dbReference type="AlphaFoldDB" id="A0A562SHP2"/>
<gene>
    <name evidence="2" type="ORF">JM93_04052</name>
</gene>